<reference evidence="1 2" key="1">
    <citation type="submission" date="2013-02" db="EMBL/GenBank/DDBJ databases">
        <authorList>
            <person name="Harkins D.M."/>
            <person name="Durkin A.S."/>
            <person name="Brinkac L.M."/>
            <person name="Haft D.H."/>
            <person name="Selengut J.D."/>
            <person name="Sanka R."/>
            <person name="DePew J."/>
            <person name="Purushe J."/>
            <person name="Tulsiani S.M."/>
            <person name="Graham G.C."/>
            <person name="Burns M.-A."/>
            <person name="Dohnt M.F."/>
            <person name="Smythe L.D."/>
            <person name="McKay D.B."/>
            <person name="Craig S.B."/>
            <person name="Vinetz J.M."/>
            <person name="Sutton G.G."/>
            <person name="Nierman W.C."/>
            <person name="Fouts D.E."/>
        </authorList>
    </citation>
    <scope>NUCLEOTIDE SEQUENCE [LARGE SCALE GENOMIC DNA]</scope>
    <source>
        <strain evidence="1 2">LT2050</strain>
    </source>
</reference>
<comment type="caution">
    <text evidence="1">The sequence shown here is derived from an EMBL/GenBank/DDBJ whole genome shotgun (WGS) entry which is preliminary data.</text>
</comment>
<sequence length="57" mass="6416">MKFRNRLFLSLMIVALSGIHSENGYLYLENGILDYSNIPSSSPKTGNESKGKKSVYF</sequence>
<proteinExistence type="predicted"/>
<name>M3HG26_LEPIT</name>
<dbReference type="Proteomes" id="UP000011778">
    <property type="component" value="Unassembled WGS sequence"/>
</dbReference>
<organism evidence="1 2">
    <name type="scientific">Leptospira interrogans serovar Copenhageni str. LT2050</name>
    <dbReference type="NCBI Taxonomy" id="1001598"/>
    <lineage>
        <taxon>Bacteria</taxon>
        <taxon>Pseudomonadati</taxon>
        <taxon>Spirochaetota</taxon>
        <taxon>Spirochaetia</taxon>
        <taxon>Leptospirales</taxon>
        <taxon>Leptospiraceae</taxon>
        <taxon>Leptospira</taxon>
    </lineage>
</organism>
<evidence type="ECO:0000313" key="1">
    <source>
        <dbReference type="EMBL" id="EMG23304.1"/>
    </source>
</evidence>
<dbReference type="EMBL" id="AFMD02000128">
    <property type="protein sequence ID" value="EMG23304.1"/>
    <property type="molecule type" value="Genomic_DNA"/>
</dbReference>
<gene>
    <name evidence="1" type="ORF">LEP1GSC150_2082</name>
</gene>
<protein>
    <submittedName>
        <fullName evidence="1">Uncharacterized protein</fullName>
    </submittedName>
</protein>
<dbReference type="AlphaFoldDB" id="M3HG26"/>
<accession>M3HG26</accession>
<evidence type="ECO:0000313" key="2">
    <source>
        <dbReference type="Proteomes" id="UP000011778"/>
    </source>
</evidence>
<feature type="non-terminal residue" evidence="1">
    <location>
        <position position="57"/>
    </location>
</feature>